<comment type="caution">
    <text evidence="4">The sequence shown here is derived from an EMBL/GenBank/DDBJ whole genome shotgun (WGS) entry which is preliminary data.</text>
</comment>
<dbReference type="Gene3D" id="3.40.50.1110">
    <property type="entry name" value="SGNH hydrolase"/>
    <property type="match status" value="1"/>
</dbReference>
<reference evidence="4 5" key="1">
    <citation type="submission" date="2023-04" db="EMBL/GenBank/DDBJ databases">
        <title>A novel bacteria isolated from coastal sediment.</title>
        <authorList>
            <person name="Liu X.-J."/>
            <person name="Du Z.-J."/>
        </authorList>
    </citation>
    <scope>NUCLEOTIDE SEQUENCE [LARGE SCALE GENOMIC DNA]</scope>
    <source>
        <strain evidence="4 5">SDUM461004</strain>
    </source>
</reference>
<feature type="domain" description="Sialate O-acetylesterase" evidence="3">
    <location>
        <begin position="307"/>
        <end position="409"/>
    </location>
</feature>
<evidence type="ECO:0000256" key="1">
    <source>
        <dbReference type="ARBA" id="ARBA00022801"/>
    </source>
</evidence>
<dbReference type="InterPro" id="IPR005181">
    <property type="entry name" value="SASA"/>
</dbReference>
<name>A0ABU1AE22_9BACT</name>
<organism evidence="4 5">
    <name type="scientific">Thalassobacterium sedimentorum</name>
    <dbReference type="NCBI Taxonomy" id="3041258"/>
    <lineage>
        <taxon>Bacteria</taxon>
        <taxon>Pseudomonadati</taxon>
        <taxon>Verrucomicrobiota</taxon>
        <taxon>Opitutia</taxon>
        <taxon>Puniceicoccales</taxon>
        <taxon>Coraliomargaritaceae</taxon>
        <taxon>Thalassobacterium</taxon>
    </lineage>
</organism>
<protein>
    <submittedName>
        <fullName evidence="4">Sialate O-acetylesterase</fullName>
    </submittedName>
</protein>
<feature type="domain" description="Sialate O-acetylesterase" evidence="3">
    <location>
        <begin position="120"/>
        <end position="243"/>
    </location>
</feature>
<evidence type="ECO:0000259" key="3">
    <source>
        <dbReference type="Pfam" id="PF03629"/>
    </source>
</evidence>
<dbReference type="InterPro" id="IPR036514">
    <property type="entry name" value="SGNH_hydro_sf"/>
</dbReference>
<dbReference type="Pfam" id="PF03629">
    <property type="entry name" value="SASA"/>
    <property type="match status" value="2"/>
</dbReference>
<dbReference type="RefSeq" id="WP_308983438.1">
    <property type="nucleotide sequence ID" value="NZ_JARXIC010000001.1"/>
</dbReference>
<keyword evidence="1" id="KW-0378">Hydrolase</keyword>
<dbReference type="EMBL" id="JARXIC010000001">
    <property type="protein sequence ID" value="MDQ8192930.1"/>
    <property type="molecule type" value="Genomic_DNA"/>
</dbReference>
<accession>A0ABU1AE22</accession>
<dbReference type="PANTHER" id="PTHR22901:SF0">
    <property type="entry name" value="SIALATE O-ACETYLESTERASE"/>
    <property type="match status" value="1"/>
</dbReference>
<gene>
    <name evidence="4" type="ORF">QEH59_00735</name>
</gene>
<evidence type="ECO:0000313" key="5">
    <source>
        <dbReference type="Proteomes" id="UP001243717"/>
    </source>
</evidence>
<keyword evidence="5" id="KW-1185">Reference proteome</keyword>
<evidence type="ECO:0000313" key="4">
    <source>
        <dbReference type="EMBL" id="MDQ8192930.1"/>
    </source>
</evidence>
<dbReference type="InterPro" id="IPR039329">
    <property type="entry name" value="SIAE"/>
</dbReference>
<dbReference type="Proteomes" id="UP001243717">
    <property type="component" value="Unassembled WGS sequence"/>
</dbReference>
<evidence type="ECO:0000256" key="2">
    <source>
        <dbReference type="SAM" id="MobiDB-lite"/>
    </source>
</evidence>
<dbReference type="SUPFAM" id="SSF52266">
    <property type="entry name" value="SGNH hydrolase"/>
    <property type="match status" value="1"/>
</dbReference>
<proteinExistence type="predicted"/>
<dbReference type="PANTHER" id="PTHR22901">
    <property type="entry name" value="SIALATE O-ACETYLESTERASE"/>
    <property type="match status" value="1"/>
</dbReference>
<sequence>MRKKHTFSKAIRPTSGFHLNGFILIALILYQCASGAELTTGTPFQDGAVLQHGKVLPIWGTAEPKESVTLKFAEQTTVTQADQEGNWMVELQPLPISRQGLEMTISTPSQTKRVKDILVGDVWICAGQSNMAFKLRQTENADEAIATADYPLIRQLLMPNNPSGDKPQSFVKAEWTSASSSTAGEFSGVAYYFGRELYESLNIPIGLINASVGGTGVEAWTSQEALQNDPNYPAIQQRWQQVMAVYPAKMEQFKQNVEVWKNAREDAIKRNISPLPRAPRKPAGPQDRNRPSALFNGMINPLIPYAAKGFIWYQGEHNAFRSDEYASLFMTMITQWRNDFAQGSLPFYFVQLPNRDLESDGSRVAWAALRLEQAKALTLPNTGMAVTIDIGDSRDTHPKNKLDVGRRLAWIALSQTYHKKIPYASPTLKQAKAQGSEMLLTFKAHDGLELREDVLPAFEIRGSSDYELANVSLSGNTVTLSSPKVKNPTAARYAWSNDPPVALYSKAGLPAAPFSIDITTSAKLSN</sequence>
<feature type="region of interest" description="Disordered" evidence="2">
    <location>
        <begin position="271"/>
        <end position="290"/>
    </location>
</feature>